<feature type="non-terminal residue" evidence="2">
    <location>
        <position position="1"/>
    </location>
</feature>
<protein>
    <submittedName>
        <fullName evidence="2">Uncharacterized protein</fullName>
    </submittedName>
</protein>
<evidence type="ECO:0000256" key="1">
    <source>
        <dbReference type="SAM" id="MobiDB-lite"/>
    </source>
</evidence>
<dbReference type="AlphaFoldDB" id="A0A8J4D922"/>
<name>A0A8J4D922_9CHLO</name>
<feature type="compositionally biased region" description="Gly residues" evidence="1">
    <location>
        <begin position="38"/>
        <end position="48"/>
    </location>
</feature>
<reference evidence="2" key="1">
    <citation type="journal article" date="2021" name="Proc. Natl. Acad. Sci. U.S.A.">
        <title>Three genomes in the algal genus Volvox reveal the fate of a haploid sex-determining region after a transition to homothallism.</title>
        <authorList>
            <person name="Yamamoto K."/>
            <person name="Hamaji T."/>
            <person name="Kawai-Toyooka H."/>
            <person name="Matsuzaki R."/>
            <person name="Takahashi F."/>
            <person name="Nishimura Y."/>
            <person name="Kawachi M."/>
            <person name="Noguchi H."/>
            <person name="Minakuchi Y."/>
            <person name="Umen J.G."/>
            <person name="Toyoda A."/>
            <person name="Nozaki H."/>
        </authorList>
    </citation>
    <scope>NUCLEOTIDE SEQUENCE</scope>
    <source>
        <strain evidence="2">NIES-3785</strain>
    </source>
</reference>
<accession>A0A8J4D922</accession>
<dbReference type="EMBL" id="BNCQ01000005">
    <property type="protein sequence ID" value="GIL98138.1"/>
    <property type="molecule type" value="Genomic_DNA"/>
</dbReference>
<evidence type="ECO:0000313" key="3">
    <source>
        <dbReference type="Proteomes" id="UP000722791"/>
    </source>
</evidence>
<organism evidence="2 3">
    <name type="scientific">Volvox reticuliferus</name>
    <dbReference type="NCBI Taxonomy" id="1737510"/>
    <lineage>
        <taxon>Eukaryota</taxon>
        <taxon>Viridiplantae</taxon>
        <taxon>Chlorophyta</taxon>
        <taxon>core chlorophytes</taxon>
        <taxon>Chlorophyceae</taxon>
        <taxon>CS clade</taxon>
        <taxon>Chlamydomonadales</taxon>
        <taxon>Volvocaceae</taxon>
        <taxon>Volvox</taxon>
    </lineage>
</organism>
<dbReference type="Proteomes" id="UP000722791">
    <property type="component" value="Unassembled WGS sequence"/>
</dbReference>
<proteinExistence type="predicted"/>
<comment type="caution">
    <text evidence="2">The sequence shown here is derived from an EMBL/GenBank/DDBJ whole genome shotgun (WGS) entry which is preliminary data.</text>
</comment>
<feature type="region of interest" description="Disordered" evidence="1">
    <location>
        <begin position="1"/>
        <end position="127"/>
    </location>
</feature>
<gene>
    <name evidence="2" type="ORF">Vretimale_3552</name>
</gene>
<sequence length="651" mass="67562">LVDADATIATGEGNEAARPPASVAANGGELAVEASEDVGGGGGGGGPLGVDRERRSADDVAAAAERPGIRDGGGSRAASVASSVEVKPVQQEAVPSQTDTSSEERPAAGTSGDKIASTPLTPAAPSGPRGNILELLLHDATLHPGAVGLPASELWALLRLSCPGLPGLTHLALSPPESGSGSQQLPLLCVVRLHFPDDTRLLAAVAGGAARVLLQNLRSAVVGAFGCPRVVPTPSTAAAAAAGGGGGGGGGGNGVTAVADGTLERVLVVASRDEYNCPSLELYCIDEEGRPIRPFQLLSAPWRQQLPDSIPQPRPDELCIDTQALHRLQADAARASGLFDLSALRVFIGRTDGHTYQVWRLADVEARRKASFKALGRVLVELAEDPWVGAAPLATASLPLTAALSSPTLARLELANVKLLLGDQPMVRLYEPSDDIATRTLSCRTVIGEKLAATVRITARLARDPEVSEQLLAALQPALQVGAGAPALPPLHWLSLLGAEELVLDRLLRELREAVGSAAGRLMALPAHDDVSAADVEALGRQAEDAILLKERQLAEGLNSCQVIVAAAKTASPQDGTFAWAHMQQTRARVARTLAEVTAFFRQRLELYRLGAVAWHFITEAAGSDDPVARLPVTTTRPQAKSLADVLQALS</sequence>
<evidence type="ECO:0000313" key="2">
    <source>
        <dbReference type="EMBL" id="GIL98138.1"/>
    </source>
</evidence>
<feature type="compositionally biased region" description="Low complexity" evidence="1">
    <location>
        <begin position="76"/>
        <end position="86"/>
    </location>
</feature>
<feature type="non-terminal residue" evidence="2">
    <location>
        <position position="651"/>
    </location>
</feature>